<evidence type="ECO:0000256" key="2">
    <source>
        <dbReference type="ARBA" id="ARBA00022857"/>
    </source>
</evidence>
<dbReference type="SUPFAM" id="SSF51735">
    <property type="entry name" value="NAD(P)-binding Rossmann-fold domains"/>
    <property type="match status" value="1"/>
</dbReference>
<name>A0A2J6Q1A6_9HELO</name>
<keyword evidence="3" id="KW-0560">Oxidoreductase</keyword>
<organism evidence="4 5">
    <name type="scientific">Hyaloscypha hepaticicola</name>
    <dbReference type="NCBI Taxonomy" id="2082293"/>
    <lineage>
        <taxon>Eukaryota</taxon>
        <taxon>Fungi</taxon>
        <taxon>Dikarya</taxon>
        <taxon>Ascomycota</taxon>
        <taxon>Pezizomycotina</taxon>
        <taxon>Leotiomycetes</taxon>
        <taxon>Helotiales</taxon>
        <taxon>Hyaloscyphaceae</taxon>
        <taxon>Hyaloscypha</taxon>
    </lineage>
</organism>
<gene>
    <name evidence="4" type="ORF">NA56DRAFT_628298</name>
</gene>
<dbReference type="PRINTS" id="PR00081">
    <property type="entry name" value="GDHRDH"/>
</dbReference>
<dbReference type="EMBL" id="KZ613487">
    <property type="protein sequence ID" value="PMD19994.1"/>
    <property type="molecule type" value="Genomic_DNA"/>
</dbReference>
<dbReference type="OrthoDB" id="5296at2759"/>
<dbReference type="InterPro" id="IPR002347">
    <property type="entry name" value="SDR_fam"/>
</dbReference>
<accession>A0A2J6Q1A6</accession>
<dbReference type="InterPro" id="IPR036291">
    <property type="entry name" value="NAD(P)-bd_dom_sf"/>
</dbReference>
<reference evidence="4 5" key="1">
    <citation type="submission" date="2016-05" db="EMBL/GenBank/DDBJ databases">
        <title>A degradative enzymes factory behind the ericoid mycorrhizal symbiosis.</title>
        <authorList>
            <consortium name="DOE Joint Genome Institute"/>
            <person name="Martino E."/>
            <person name="Morin E."/>
            <person name="Grelet G."/>
            <person name="Kuo A."/>
            <person name="Kohler A."/>
            <person name="Daghino S."/>
            <person name="Barry K."/>
            <person name="Choi C."/>
            <person name="Cichocki N."/>
            <person name="Clum A."/>
            <person name="Copeland A."/>
            <person name="Hainaut M."/>
            <person name="Haridas S."/>
            <person name="Labutti K."/>
            <person name="Lindquist E."/>
            <person name="Lipzen A."/>
            <person name="Khouja H.-R."/>
            <person name="Murat C."/>
            <person name="Ohm R."/>
            <person name="Olson A."/>
            <person name="Spatafora J."/>
            <person name="Veneault-Fourrey C."/>
            <person name="Henrissat B."/>
            <person name="Grigoriev I."/>
            <person name="Martin F."/>
            <person name="Perotto S."/>
        </authorList>
    </citation>
    <scope>NUCLEOTIDE SEQUENCE [LARGE SCALE GENOMIC DNA]</scope>
    <source>
        <strain evidence="4 5">UAMH 7357</strain>
    </source>
</reference>
<dbReference type="CDD" id="cd05325">
    <property type="entry name" value="carb_red_sniffer_like_SDR_c"/>
    <property type="match status" value="1"/>
</dbReference>
<evidence type="ECO:0000256" key="1">
    <source>
        <dbReference type="ARBA" id="ARBA00006484"/>
    </source>
</evidence>
<dbReference type="PANTHER" id="PTHR43544:SF7">
    <property type="entry name" value="NADB-LER2"/>
    <property type="match status" value="1"/>
</dbReference>
<sequence length="250" mass="27610">MPSYLVTGSARGLGLHYVEELLKNSANYVIASVRNLNKATELQKVLSQYPKDRAAIVELDIDNPDSIKDAAAEVSKLLPEGLDVFVNNAGVNYQPSPLFEELDLPLFEKELNLEIINNTILIRTFLPLVRAGKEKKFVFITSVLGSIHLAEGMPGLNDSYCVSRAALNMLIRKWGGVLKYEGITTALIHPGWVPATEIGAGIEPWMNKNAPNFARVTPKDSATGVVKLLETLNIEKTNSFWNYDGTNLPW</sequence>
<keyword evidence="5" id="KW-1185">Reference proteome</keyword>
<dbReference type="GO" id="GO:0016491">
    <property type="term" value="F:oxidoreductase activity"/>
    <property type="evidence" value="ECO:0007669"/>
    <property type="project" value="UniProtKB-KW"/>
</dbReference>
<proteinExistence type="inferred from homology"/>
<dbReference type="Pfam" id="PF00106">
    <property type="entry name" value="adh_short"/>
    <property type="match status" value="1"/>
</dbReference>
<dbReference type="Proteomes" id="UP000235672">
    <property type="component" value="Unassembled WGS sequence"/>
</dbReference>
<dbReference type="InterPro" id="IPR051468">
    <property type="entry name" value="Fungal_SecMetab_SDRs"/>
</dbReference>
<dbReference type="Gene3D" id="3.40.50.720">
    <property type="entry name" value="NAD(P)-binding Rossmann-like Domain"/>
    <property type="match status" value="1"/>
</dbReference>
<dbReference type="GO" id="GO:0005737">
    <property type="term" value="C:cytoplasm"/>
    <property type="evidence" value="ECO:0007669"/>
    <property type="project" value="TreeGrafter"/>
</dbReference>
<evidence type="ECO:0000256" key="3">
    <source>
        <dbReference type="ARBA" id="ARBA00023002"/>
    </source>
</evidence>
<evidence type="ECO:0000313" key="4">
    <source>
        <dbReference type="EMBL" id="PMD19994.1"/>
    </source>
</evidence>
<comment type="similarity">
    <text evidence="1">Belongs to the short-chain dehydrogenases/reductases (SDR) family.</text>
</comment>
<evidence type="ECO:0000313" key="5">
    <source>
        <dbReference type="Proteomes" id="UP000235672"/>
    </source>
</evidence>
<dbReference type="PANTHER" id="PTHR43544">
    <property type="entry name" value="SHORT-CHAIN DEHYDROGENASE/REDUCTASE"/>
    <property type="match status" value="1"/>
</dbReference>
<keyword evidence="2" id="KW-0521">NADP</keyword>
<protein>
    <submittedName>
        <fullName evidence="4">Putative short-chain dehydrogenases/reductase</fullName>
    </submittedName>
</protein>
<dbReference type="AlphaFoldDB" id="A0A2J6Q1A6"/>